<evidence type="ECO:0000313" key="3">
    <source>
        <dbReference type="Proteomes" id="UP000327013"/>
    </source>
</evidence>
<feature type="compositionally biased region" description="Basic and acidic residues" evidence="1">
    <location>
        <begin position="105"/>
        <end position="117"/>
    </location>
</feature>
<keyword evidence="3" id="KW-1185">Reference proteome</keyword>
<feature type="region of interest" description="Disordered" evidence="1">
    <location>
        <begin position="522"/>
        <end position="952"/>
    </location>
</feature>
<reference evidence="2 3" key="1">
    <citation type="submission" date="2019-06" db="EMBL/GenBank/DDBJ databases">
        <title>A chromosomal-level reference genome of Carpinus fangiana (Coryloideae, Betulaceae).</title>
        <authorList>
            <person name="Yang X."/>
            <person name="Wang Z."/>
            <person name="Zhang L."/>
            <person name="Hao G."/>
            <person name="Liu J."/>
            <person name="Yang Y."/>
        </authorList>
    </citation>
    <scope>NUCLEOTIDE SEQUENCE [LARGE SCALE GENOMIC DNA]</scope>
    <source>
        <strain evidence="2">Cfa_2016G</strain>
        <tissue evidence="2">Leaf</tissue>
    </source>
</reference>
<feature type="compositionally biased region" description="Basic residues" evidence="1">
    <location>
        <begin position="727"/>
        <end position="737"/>
    </location>
</feature>
<evidence type="ECO:0000313" key="2">
    <source>
        <dbReference type="EMBL" id="KAB8648462.1"/>
    </source>
</evidence>
<feature type="compositionally biased region" description="Basic residues" evidence="1">
    <location>
        <begin position="658"/>
        <end position="669"/>
    </location>
</feature>
<feature type="compositionally biased region" description="Basic and acidic residues" evidence="1">
    <location>
        <begin position="937"/>
        <end position="952"/>
    </location>
</feature>
<gene>
    <name evidence="2" type="ORF">FH972_026120</name>
</gene>
<protein>
    <submittedName>
        <fullName evidence="2">Uncharacterized protein</fullName>
    </submittedName>
</protein>
<evidence type="ECO:0000256" key="1">
    <source>
        <dbReference type="SAM" id="MobiDB-lite"/>
    </source>
</evidence>
<feature type="region of interest" description="Disordered" evidence="1">
    <location>
        <begin position="105"/>
        <end position="197"/>
    </location>
</feature>
<feature type="compositionally biased region" description="Basic and acidic residues" evidence="1">
    <location>
        <begin position="165"/>
        <end position="184"/>
    </location>
</feature>
<organism evidence="2 3">
    <name type="scientific">Carpinus fangiana</name>
    <dbReference type="NCBI Taxonomy" id="176857"/>
    <lineage>
        <taxon>Eukaryota</taxon>
        <taxon>Viridiplantae</taxon>
        <taxon>Streptophyta</taxon>
        <taxon>Embryophyta</taxon>
        <taxon>Tracheophyta</taxon>
        <taxon>Spermatophyta</taxon>
        <taxon>Magnoliopsida</taxon>
        <taxon>eudicotyledons</taxon>
        <taxon>Gunneridae</taxon>
        <taxon>Pentapetalae</taxon>
        <taxon>rosids</taxon>
        <taxon>fabids</taxon>
        <taxon>Fagales</taxon>
        <taxon>Betulaceae</taxon>
        <taxon>Carpinus</taxon>
    </lineage>
</organism>
<feature type="compositionally biased region" description="Basic and acidic residues" evidence="1">
    <location>
        <begin position="687"/>
        <end position="704"/>
    </location>
</feature>
<proteinExistence type="predicted"/>
<name>A0A5N6L410_9ROSI</name>
<feature type="compositionally biased region" description="Polar residues" evidence="1">
    <location>
        <begin position="405"/>
        <end position="418"/>
    </location>
</feature>
<comment type="caution">
    <text evidence="2">The sequence shown here is derived from an EMBL/GenBank/DDBJ whole genome shotgun (WGS) entry which is preliminary data.</text>
</comment>
<feature type="compositionally biased region" description="Low complexity" evidence="1">
    <location>
        <begin position="897"/>
        <end position="908"/>
    </location>
</feature>
<dbReference type="AlphaFoldDB" id="A0A5N6L410"/>
<feature type="compositionally biased region" description="Low complexity" evidence="1">
    <location>
        <begin position="841"/>
        <end position="860"/>
    </location>
</feature>
<feature type="compositionally biased region" description="Basic and acidic residues" evidence="1">
    <location>
        <begin position="863"/>
        <end position="890"/>
    </location>
</feature>
<dbReference type="Proteomes" id="UP000327013">
    <property type="component" value="Unassembled WGS sequence"/>
</dbReference>
<feature type="compositionally biased region" description="Basic and acidic residues" evidence="1">
    <location>
        <begin position="357"/>
        <end position="373"/>
    </location>
</feature>
<feature type="compositionally biased region" description="Basic and acidic residues" evidence="1">
    <location>
        <begin position="592"/>
        <end position="657"/>
    </location>
</feature>
<dbReference type="EMBL" id="VIBQ01000080">
    <property type="protein sequence ID" value="KAB8648462.1"/>
    <property type="molecule type" value="Genomic_DNA"/>
</dbReference>
<sequence>MRHPSSFAVRAATSWPPMPFACPVATSQSASRVRANIFSLLPNQFTDRNNKGRISLPVECPVCAHTPLSSDDCKPNKNLRLTVKAFLKSEEKKREKAAAAAAKAAGEDVARDAKNEEISEQATATVVTEEDPSTEPVEAVQQPKVEDANAKPEENSNSEQTPDANTHDVESQGMRDESVSKEDITITTGFEQGDQDRNDELAQDFSRGQQQYMNSGNNLGFNNGFANSMSWNPAMMQQMMAMQNGMNAGNWGGFPMMNMNGMGMNPAMMNQMMGGMTGSNNWGWNQQQGLGGMGMGIMNANGGLNAGGGYGNHMPNMNNFGGHNAQMMSHQSGRYQRSTTSASQQHFHMTNGHGRSVSKDVGRGARSDAHNDDGIGDDANQRNDFLPGDASDSRPASSAGDRTNPHASTLGEANTSHDVSGAENVDSTNQSLNKSEDTNMSSADEHQISSYTEDDASMMYQQVTVGPSSFGYGNDYGYGVRGRGGFRGRASFRGRGGRFDADPVIPLTGQGVGQGVIGAPKGPKAMREPQNGPVPGFRGGRGGAMATRGGFPAGARAVSSTNVATPAQQQPTRDSGSRLDARSRAPSTSESIDGKQHQRQQDTESNHEDRRKSTEEAIKQAAEDETGSKDYRVRDDGSRHGSRRHSPDAGDLSDREHRRSSHRSSRHYRDRSSDREKEHRHRSSRHRDREDRSRERDRDHDRDRERRRHRHRSSSPDRAVEDDDGHRRSRHRRHREERHREHERDRERDLEMESSKKDSSSRRARDRDRDRDRNRDREKDRHRSSRDDHHSTSNGGASSQPSIPTAPRGDSKPSVPTGPRSDIPTGPRSQPAEFKIQGRGSRPSAASHQPSHSSSRGPSQTQAKEESIDAHALEREARNRERLLKEEQRRGSAFVRSLSVATSSLSISGKRLADDEGSGHGKKRKGRGGVKYEDDEQRARRIEDEREAARWN</sequence>
<feature type="compositionally biased region" description="Polar residues" evidence="1">
    <location>
        <begin position="155"/>
        <end position="164"/>
    </location>
</feature>
<accession>A0A5N6L410</accession>
<feature type="compositionally biased region" description="Basic and acidic residues" evidence="1">
    <location>
        <begin position="738"/>
        <end position="791"/>
    </location>
</feature>
<feature type="compositionally biased region" description="Polar residues" evidence="1">
    <location>
        <begin position="425"/>
        <end position="442"/>
    </location>
</feature>
<feature type="compositionally biased region" description="Polar residues" evidence="1">
    <location>
        <begin position="792"/>
        <end position="803"/>
    </location>
</feature>
<feature type="compositionally biased region" description="Polar residues" evidence="1">
    <location>
        <begin position="321"/>
        <end position="348"/>
    </location>
</feature>
<feature type="region of interest" description="Disordered" evidence="1">
    <location>
        <begin position="321"/>
        <end position="445"/>
    </location>
</feature>
<dbReference type="OrthoDB" id="106784at2759"/>
<feature type="compositionally biased region" description="Basic and acidic residues" evidence="1">
    <location>
        <begin position="144"/>
        <end position="154"/>
    </location>
</feature>
<feature type="compositionally biased region" description="Polar residues" evidence="1">
    <location>
        <begin position="558"/>
        <end position="574"/>
    </location>
</feature>